<proteinExistence type="predicted"/>
<accession>H6X4P5</accession>
<reference evidence="1 2" key="1">
    <citation type="journal article" date="2012" name="J. Virol.">
        <title>Genome of Klebsiella sp.-Infecting Bacteriophage vB_KleM_RaK2.</title>
        <authorList>
            <person name="Simoliunas E."/>
            <person name="Kaliniene L."/>
            <person name="Truncaite L."/>
            <person name="Klausa V."/>
            <person name="Zajanckauskaite A."/>
            <person name="Meskys R."/>
        </authorList>
    </citation>
    <scope>NUCLEOTIDE SEQUENCE [LARGE SCALE GENOMIC DNA]</scope>
</reference>
<keyword evidence="2" id="KW-1185">Reference proteome</keyword>
<dbReference type="KEGG" id="vg:14013026"/>
<name>H6X4P5_9CAUD</name>
<dbReference type="GeneID" id="14013026"/>
<organism evidence="1 2">
    <name type="scientific">Klebsiella phage vB_KleM_RaK2</name>
    <dbReference type="NCBI Taxonomy" id="1147094"/>
    <lineage>
        <taxon>Viruses</taxon>
        <taxon>Duplodnaviria</taxon>
        <taxon>Heunggongvirae</taxon>
        <taxon>Uroviricota</taxon>
        <taxon>Caudoviricetes</taxon>
        <taxon>Alcyoneusvirus</taxon>
        <taxon>Alcyoneusvirus RaK2</taxon>
    </lineage>
</organism>
<dbReference type="Proteomes" id="UP000007524">
    <property type="component" value="Segment"/>
</dbReference>
<evidence type="ECO:0000313" key="2">
    <source>
        <dbReference type="Proteomes" id="UP000007524"/>
    </source>
</evidence>
<dbReference type="EMBL" id="JQ513383">
    <property type="protein sequence ID" value="AFA44711.1"/>
    <property type="molecule type" value="Genomic_DNA"/>
</dbReference>
<dbReference type="RefSeq" id="YP_007007593.1">
    <property type="nucleotide sequence ID" value="NC_019526.1"/>
</dbReference>
<evidence type="ECO:0000313" key="1">
    <source>
        <dbReference type="EMBL" id="AFA44711.1"/>
    </source>
</evidence>
<gene>
    <name evidence="1" type="ORF">RaK2_00438</name>
</gene>
<sequence>MPTWCLPKNEKMLTQPDDSVYKCIEHFDYFINSNKEFIVVDCIPLYFIKSDSNTIKEFNMYYGSEFISIKLINKYLKNSYSIESYYNGIFLLGISNEYINSVLLKSNTNKPVYADREAFNEIDFFQYTCGDAYIPLHTNTMCLVKDKLLEIENDFKKYY</sequence>
<protein>
    <submittedName>
        <fullName evidence="1">Uncharacterized protein</fullName>
    </submittedName>
</protein>